<dbReference type="EMBL" id="CP089984">
    <property type="protein sequence ID" value="WXB14355.1"/>
    <property type="molecule type" value="Genomic_DNA"/>
</dbReference>
<dbReference type="Proteomes" id="UP001370348">
    <property type="component" value="Chromosome"/>
</dbReference>
<evidence type="ECO:0000256" key="2">
    <source>
        <dbReference type="SAM" id="SignalP"/>
    </source>
</evidence>
<dbReference type="PROSITE" id="PS51257">
    <property type="entry name" value="PROKAR_LIPOPROTEIN"/>
    <property type="match status" value="1"/>
</dbReference>
<dbReference type="RefSeq" id="WP_394823975.1">
    <property type="nucleotide sequence ID" value="NZ_CP089984.1"/>
</dbReference>
<reference evidence="3 4" key="1">
    <citation type="submission" date="2021-12" db="EMBL/GenBank/DDBJ databases">
        <title>Discovery of the Pendulisporaceae a myxobacterial family with distinct sporulation behavior and unique specialized metabolism.</title>
        <authorList>
            <person name="Garcia R."/>
            <person name="Popoff A."/>
            <person name="Bader C.D."/>
            <person name="Loehr J."/>
            <person name="Walesch S."/>
            <person name="Walt C."/>
            <person name="Boldt J."/>
            <person name="Bunk B."/>
            <person name="Haeckl F.J.F.P.J."/>
            <person name="Gunesch A.P."/>
            <person name="Birkelbach J."/>
            <person name="Nuebel U."/>
            <person name="Pietschmann T."/>
            <person name="Bach T."/>
            <person name="Mueller R."/>
        </authorList>
    </citation>
    <scope>NUCLEOTIDE SEQUENCE [LARGE SCALE GENOMIC DNA]</scope>
    <source>
        <strain evidence="3 4">MSr11954</strain>
    </source>
</reference>
<feature type="region of interest" description="Disordered" evidence="1">
    <location>
        <begin position="26"/>
        <end position="71"/>
    </location>
</feature>
<evidence type="ECO:0000256" key="1">
    <source>
        <dbReference type="SAM" id="MobiDB-lite"/>
    </source>
</evidence>
<accession>A0ABZ2LZ17</accession>
<protein>
    <recommendedName>
        <fullName evidence="5">Tryptophan synthase alpha chain</fullName>
    </recommendedName>
</protein>
<keyword evidence="2" id="KW-0732">Signal</keyword>
<name>A0ABZ2LZ17_9BACT</name>
<evidence type="ECO:0000313" key="3">
    <source>
        <dbReference type="EMBL" id="WXB14355.1"/>
    </source>
</evidence>
<keyword evidence="4" id="KW-1185">Reference proteome</keyword>
<sequence length="210" mass="20608">MNTTRLAVALGVALLATGASFIACSGDDATLPPGDDASTDGTTGRDSGPGPRDSGSGGRDAGPDTSSPYDPGQVSCGTTRCNVPAQVCCLPGNNPDAGAACENPPACQAPRRVACDETNDCAQDAGAMICCNQPVNGGGGGGGRVNSSCSTVRGCLQALVPGRIACKTDSDCVLEDGGVDAGHCVVQTCKGHIFRSCGGLPANDAGSVCN</sequence>
<feature type="compositionally biased region" description="Low complexity" evidence="1">
    <location>
        <begin position="44"/>
        <end position="54"/>
    </location>
</feature>
<gene>
    <name evidence="3" type="ORF">LZC94_41835</name>
</gene>
<feature type="signal peptide" evidence="2">
    <location>
        <begin position="1"/>
        <end position="25"/>
    </location>
</feature>
<proteinExistence type="predicted"/>
<evidence type="ECO:0008006" key="5">
    <source>
        <dbReference type="Google" id="ProtNLM"/>
    </source>
</evidence>
<organism evidence="3 4">
    <name type="scientific">Pendulispora albinea</name>
    <dbReference type="NCBI Taxonomy" id="2741071"/>
    <lineage>
        <taxon>Bacteria</taxon>
        <taxon>Pseudomonadati</taxon>
        <taxon>Myxococcota</taxon>
        <taxon>Myxococcia</taxon>
        <taxon>Myxococcales</taxon>
        <taxon>Sorangiineae</taxon>
        <taxon>Pendulisporaceae</taxon>
        <taxon>Pendulispora</taxon>
    </lineage>
</organism>
<evidence type="ECO:0000313" key="4">
    <source>
        <dbReference type="Proteomes" id="UP001370348"/>
    </source>
</evidence>
<feature type="chain" id="PRO_5045585411" description="Tryptophan synthase alpha chain" evidence="2">
    <location>
        <begin position="26"/>
        <end position="210"/>
    </location>
</feature>